<keyword evidence="1" id="KW-0472">Membrane</keyword>
<dbReference type="PROSITE" id="PS51831">
    <property type="entry name" value="HD"/>
    <property type="match status" value="1"/>
</dbReference>
<protein>
    <submittedName>
        <fullName evidence="4">HD-GYP domain-containing protein</fullName>
    </submittedName>
</protein>
<reference evidence="4 5" key="1">
    <citation type="journal article" date="2016" name="Int. J. Syst. Evol. Microbiol.">
        <title>Acidipila dinghuensis sp. nov., an acidobacterium isolated from forest soil.</title>
        <authorList>
            <person name="Jiang Y.W."/>
            <person name="Wang J."/>
            <person name="Chen M.H."/>
            <person name="Lv Y.Y."/>
            <person name="Qiu L.H."/>
        </authorList>
    </citation>
    <scope>NUCLEOTIDE SEQUENCE [LARGE SCALE GENOMIC DNA]</scope>
    <source>
        <strain evidence="4 5">DHOF10</strain>
    </source>
</reference>
<organism evidence="4 5">
    <name type="scientific">Silvibacterium dinghuense</name>
    <dbReference type="NCBI Taxonomy" id="1560006"/>
    <lineage>
        <taxon>Bacteria</taxon>
        <taxon>Pseudomonadati</taxon>
        <taxon>Acidobacteriota</taxon>
        <taxon>Terriglobia</taxon>
        <taxon>Terriglobales</taxon>
        <taxon>Acidobacteriaceae</taxon>
        <taxon>Silvibacterium</taxon>
    </lineage>
</organism>
<dbReference type="PROSITE" id="PS51832">
    <property type="entry name" value="HD_GYP"/>
    <property type="match status" value="1"/>
</dbReference>
<dbReference type="InterPro" id="IPR037522">
    <property type="entry name" value="HD_GYP_dom"/>
</dbReference>
<keyword evidence="5" id="KW-1185">Reference proteome</keyword>
<keyword evidence="1" id="KW-0812">Transmembrane</keyword>
<dbReference type="EMBL" id="SDMK01000003">
    <property type="protein sequence ID" value="RXS94450.1"/>
    <property type="molecule type" value="Genomic_DNA"/>
</dbReference>
<dbReference type="PANTHER" id="PTHR43155">
    <property type="entry name" value="CYCLIC DI-GMP PHOSPHODIESTERASE PA4108-RELATED"/>
    <property type="match status" value="1"/>
</dbReference>
<dbReference type="AlphaFoldDB" id="A0A4Q1SCB9"/>
<evidence type="ECO:0000259" key="3">
    <source>
        <dbReference type="PROSITE" id="PS51832"/>
    </source>
</evidence>
<gene>
    <name evidence="4" type="ORF">ESZ00_15370</name>
</gene>
<dbReference type="RefSeq" id="WP_129209187.1">
    <property type="nucleotide sequence ID" value="NZ_BMGU01000005.1"/>
</dbReference>
<dbReference type="SMART" id="SM00471">
    <property type="entry name" value="HDc"/>
    <property type="match status" value="1"/>
</dbReference>
<dbReference type="OrthoDB" id="9804747at2"/>
<proteinExistence type="predicted"/>
<dbReference type="Gene3D" id="1.10.3210.10">
    <property type="entry name" value="Hypothetical protein af1432"/>
    <property type="match status" value="1"/>
</dbReference>
<evidence type="ECO:0000256" key="1">
    <source>
        <dbReference type="SAM" id="Phobius"/>
    </source>
</evidence>
<feature type="domain" description="HD" evidence="2">
    <location>
        <begin position="143"/>
        <end position="265"/>
    </location>
</feature>
<feature type="domain" description="HD-GYP" evidence="3">
    <location>
        <begin position="121"/>
        <end position="316"/>
    </location>
</feature>
<dbReference type="InterPro" id="IPR003607">
    <property type="entry name" value="HD/PDEase_dom"/>
</dbReference>
<dbReference type="InterPro" id="IPR006674">
    <property type="entry name" value="HD_domain"/>
</dbReference>
<dbReference type="NCBIfam" id="TIGR00277">
    <property type="entry name" value="HDIG"/>
    <property type="match status" value="1"/>
</dbReference>
<sequence>MKPVHPFRWRLLLAIFCRYGAIALGALLLERAARHWPLPGWLPVVLALALALGVSVFLSWRTGRQSRNLAASIDSRSLHFAERQEEVLRDTPFAETARAWRHALQTLQDSFQERQGEARRHYTSLVDLIAMLARAVDERAPYMRGHSERVAFYAGEIAREMKLDSTQVERIRLAALLHDIGNVGIEDSVLTKENTLTPDEFEMIKAHTVKGASILRPIEALNDLIPGVELHHEALDGSGYPYGLKDDEIPMMARIIAVADSFDAMTTARPYQAAMDPRYVLQVMGRMTGSRYDADAVQALATLVQRGTIVVRSLRPAPSIVRRRRIAQVV</sequence>
<evidence type="ECO:0000313" key="4">
    <source>
        <dbReference type="EMBL" id="RXS94450.1"/>
    </source>
</evidence>
<feature type="transmembrane region" description="Helical" evidence="1">
    <location>
        <begin position="41"/>
        <end position="60"/>
    </location>
</feature>
<comment type="caution">
    <text evidence="4">The sequence shown here is derived from an EMBL/GenBank/DDBJ whole genome shotgun (WGS) entry which is preliminary data.</text>
</comment>
<feature type="transmembrane region" description="Helical" evidence="1">
    <location>
        <begin position="12"/>
        <end position="29"/>
    </location>
</feature>
<dbReference type="SUPFAM" id="SSF109604">
    <property type="entry name" value="HD-domain/PDEase-like"/>
    <property type="match status" value="1"/>
</dbReference>
<name>A0A4Q1SCB9_9BACT</name>
<keyword evidence="1" id="KW-1133">Transmembrane helix</keyword>
<evidence type="ECO:0000313" key="5">
    <source>
        <dbReference type="Proteomes" id="UP000290253"/>
    </source>
</evidence>
<dbReference type="Proteomes" id="UP000290253">
    <property type="component" value="Unassembled WGS sequence"/>
</dbReference>
<dbReference type="Pfam" id="PF13487">
    <property type="entry name" value="HD_5"/>
    <property type="match status" value="1"/>
</dbReference>
<accession>A0A4Q1SCB9</accession>
<dbReference type="CDD" id="cd00077">
    <property type="entry name" value="HDc"/>
    <property type="match status" value="1"/>
</dbReference>
<evidence type="ECO:0000259" key="2">
    <source>
        <dbReference type="PROSITE" id="PS51831"/>
    </source>
</evidence>
<dbReference type="InterPro" id="IPR006675">
    <property type="entry name" value="HDIG_dom"/>
</dbReference>